<dbReference type="PANTHER" id="PTHR40277:SF1">
    <property type="entry name" value="BLL5419 PROTEIN"/>
    <property type="match status" value="1"/>
</dbReference>
<evidence type="ECO:0000256" key="2">
    <source>
        <dbReference type="ARBA" id="ARBA00022475"/>
    </source>
</evidence>
<evidence type="ECO:0000256" key="4">
    <source>
        <dbReference type="ARBA" id="ARBA00022989"/>
    </source>
</evidence>
<organism evidence="7">
    <name type="scientific">mine drainage metagenome</name>
    <dbReference type="NCBI Taxonomy" id="410659"/>
    <lineage>
        <taxon>unclassified sequences</taxon>
        <taxon>metagenomes</taxon>
        <taxon>ecological metagenomes</taxon>
    </lineage>
</organism>
<protein>
    <recommendedName>
        <fullName evidence="8">Flippase-like domain-containing protein</fullName>
    </recommendedName>
</protein>
<keyword evidence="5 6" id="KW-0472">Membrane</keyword>
<dbReference type="PANTHER" id="PTHR40277">
    <property type="entry name" value="BLL5419 PROTEIN"/>
    <property type="match status" value="1"/>
</dbReference>
<feature type="transmembrane region" description="Helical" evidence="6">
    <location>
        <begin position="123"/>
        <end position="143"/>
    </location>
</feature>
<dbReference type="Pfam" id="PF03706">
    <property type="entry name" value="LPG_synthase_TM"/>
    <property type="match status" value="1"/>
</dbReference>
<feature type="transmembrane region" description="Helical" evidence="6">
    <location>
        <begin position="280"/>
        <end position="302"/>
    </location>
</feature>
<keyword evidence="2" id="KW-1003">Cell membrane</keyword>
<accession>A0A1J5R929</accession>
<keyword evidence="3 6" id="KW-0812">Transmembrane</keyword>
<name>A0A1J5R929_9ZZZZ</name>
<evidence type="ECO:0000313" key="7">
    <source>
        <dbReference type="EMBL" id="OIQ92518.1"/>
    </source>
</evidence>
<dbReference type="GO" id="GO:0005886">
    <property type="term" value="C:plasma membrane"/>
    <property type="evidence" value="ECO:0007669"/>
    <property type="project" value="UniProtKB-SubCell"/>
</dbReference>
<dbReference type="NCBIfam" id="TIGR00374">
    <property type="entry name" value="flippase-like domain"/>
    <property type="match status" value="1"/>
</dbReference>
<proteinExistence type="predicted"/>
<evidence type="ECO:0008006" key="8">
    <source>
        <dbReference type="Google" id="ProtNLM"/>
    </source>
</evidence>
<evidence type="ECO:0000256" key="3">
    <source>
        <dbReference type="ARBA" id="ARBA00022692"/>
    </source>
</evidence>
<sequence>MIKRWASLALKLALTAAAIWYLSRKVDLGAALGVCRGVHPGWLLAAMLLQGVQMLVCGGRWSLVLRAARLAMPVFQATRLYMIGLFFGQVLPGAVGGDAIRVWKAHQNGLPLSASINSVLLERVLTVFGLLLLATLTLPLLAARVGHSPALWMFPGLTLAGLLGMLLLTVLDRLPARLAHLRLVRGFMALAVDSRRLFFSPARLGTILAVTLFGHVNLTLVVWAMAQGLGAPLSVMDCLALVPPVVLVTILPISISGWGVRENMMVLMLGSVGVGHEQATALSLLFGISGMAISLLGGLFWLQVKNSGPIDFSLKG</sequence>
<feature type="transmembrane region" description="Helical" evidence="6">
    <location>
        <begin position="204"/>
        <end position="226"/>
    </location>
</feature>
<dbReference type="AlphaFoldDB" id="A0A1J5R929"/>
<feature type="transmembrane region" description="Helical" evidence="6">
    <location>
        <begin position="150"/>
        <end position="171"/>
    </location>
</feature>
<reference evidence="7" key="1">
    <citation type="submission" date="2016-10" db="EMBL/GenBank/DDBJ databases">
        <title>Sequence of Gallionella enrichment culture.</title>
        <authorList>
            <person name="Poehlein A."/>
            <person name="Muehling M."/>
            <person name="Daniel R."/>
        </authorList>
    </citation>
    <scope>NUCLEOTIDE SEQUENCE</scope>
</reference>
<feature type="transmembrane region" description="Helical" evidence="6">
    <location>
        <begin position="80"/>
        <end position="103"/>
    </location>
</feature>
<evidence type="ECO:0000256" key="1">
    <source>
        <dbReference type="ARBA" id="ARBA00004651"/>
    </source>
</evidence>
<comment type="subcellular location">
    <subcellularLocation>
        <location evidence="1">Cell membrane</location>
        <topology evidence="1">Multi-pass membrane protein</topology>
    </subcellularLocation>
</comment>
<feature type="transmembrane region" description="Helical" evidence="6">
    <location>
        <begin position="42"/>
        <end position="68"/>
    </location>
</feature>
<evidence type="ECO:0000256" key="5">
    <source>
        <dbReference type="ARBA" id="ARBA00023136"/>
    </source>
</evidence>
<comment type="caution">
    <text evidence="7">The sequence shown here is derived from an EMBL/GenBank/DDBJ whole genome shotgun (WGS) entry which is preliminary data.</text>
</comment>
<dbReference type="InterPro" id="IPR022791">
    <property type="entry name" value="L-PG_synthase/AglD"/>
</dbReference>
<gene>
    <name evidence="7" type="ORF">GALL_255100</name>
</gene>
<dbReference type="EMBL" id="MLJW01000229">
    <property type="protein sequence ID" value="OIQ92518.1"/>
    <property type="molecule type" value="Genomic_DNA"/>
</dbReference>
<feature type="transmembrane region" description="Helical" evidence="6">
    <location>
        <begin position="238"/>
        <end position="260"/>
    </location>
</feature>
<keyword evidence="4 6" id="KW-1133">Transmembrane helix</keyword>
<evidence type="ECO:0000256" key="6">
    <source>
        <dbReference type="SAM" id="Phobius"/>
    </source>
</evidence>